<reference evidence="2 3" key="1">
    <citation type="submission" date="2015-01" db="EMBL/GenBank/DDBJ databases">
        <title>Genome of allotetraploid Gossypium barbadense reveals genomic plasticity and fiber elongation in cotton evolution.</title>
        <authorList>
            <person name="Chen X."/>
            <person name="Liu X."/>
            <person name="Zhao B."/>
            <person name="Zheng H."/>
            <person name="Hu Y."/>
            <person name="Lu G."/>
            <person name="Yang C."/>
            <person name="Chen J."/>
            <person name="Shan C."/>
            <person name="Zhang L."/>
            <person name="Zhou Y."/>
            <person name="Wang L."/>
            <person name="Guo W."/>
            <person name="Bai Y."/>
            <person name="Ruan J."/>
            <person name="Shangguan X."/>
            <person name="Mao Y."/>
            <person name="Jiang J."/>
            <person name="Zhu Y."/>
            <person name="Lei J."/>
            <person name="Kang H."/>
            <person name="Chen S."/>
            <person name="He X."/>
            <person name="Wang R."/>
            <person name="Wang Y."/>
            <person name="Chen J."/>
            <person name="Wang L."/>
            <person name="Yu S."/>
            <person name="Wang B."/>
            <person name="Wei J."/>
            <person name="Song S."/>
            <person name="Lu X."/>
            <person name="Gao Z."/>
            <person name="Gu W."/>
            <person name="Deng X."/>
            <person name="Ma D."/>
            <person name="Wang S."/>
            <person name="Liang W."/>
            <person name="Fang L."/>
            <person name="Cai C."/>
            <person name="Zhu X."/>
            <person name="Zhou B."/>
            <person name="Zhang Y."/>
            <person name="Chen Z."/>
            <person name="Xu S."/>
            <person name="Zhu R."/>
            <person name="Wang S."/>
            <person name="Zhang T."/>
            <person name="Zhao G."/>
        </authorList>
    </citation>
    <scope>NUCLEOTIDE SEQUENCE [LARGE SCALE GENOMIC DNA]</scope>
    <source>
        <strain evidence="3">cv. Xinhai21</strain>
        <tissue evidence="2">Leaf</tissue>
    </source>
</reference>
<gene>
    <name evidence="2" type="ORF">GOBAR_AA11801</name>
</gene>
<feature type="region of interest" description="Disordered" evidence="1">
    <location>
        <begin position="1"/>
        <end position="22"/>
    </location>
</feature>
<sequence>MSLKEAHESFTSNSRGPVHEDRRLQIEELDEWQTHKPRTPDKLNLRQNKLNPFPNQLKVGDRVLLDATDPHIVATTSNEEIPLTVLSIFLFSTVKVSHPKFGTFKVACRLHEERKLSYLLRRRGRECHLLRVQPWKFLADTIRALLTTDPWELFFGIIEPTYLELMMELCSMFYLQTVMMNYDDPGTVQFHLGGLLRQLSVSEFGAALGLYTEEFKEENELHAFTRHIRFSPSKCWHTLAPSGASYNPSHSKALVLPPSLRTMTQESSLTLIGQMSPPGISSILSIRMIKRRRGTYPPQYRLSQSTEEEAYEDIPVDVPPQHEDPLTH</sequence>
<name>A0A2P5XZT1_GOSBA</name>
<organism evidence="2 3">
    <name type="scientific">Gossypium barbadense</name>
    <name type="common">Sea Island cotton</name>
    <name type="synonym">Hibiscus barbadensis</name>
    <dbReference type="NCBI Taxonomy" id="3634"/>
    <lineage>
        <taxon>Eukaryota</taxon>
        <taxon>Viridiplantae</taxon>
        <taxon>Streptophyta</taxon>
        <taxon>Embryophyta</taxon>
        <taxon>Tracheophyta</taxon>
        <taxon>Spermatophyta</taxon>
        <taxon>Magnoliopsida</taxon>
        <taxon>eudicotyledons</taxon>
        <taxon>Gunneridae</taxon>
        <taxon>Pentapetalae</taxon>
        <taxon>rosids</taxon>
        <taxon>malvids</taxon>
        <taxon>Malvales</taxon>
        <taxon>Malvaceae</taxon>
        <taxon>Malvoideae</taxon>
        <taxon>Gossypium</taxon>
    </lineage>
</organism>
<dbReference type="EMBL" id="KZ663946">
    <property type="protein sequence ID" value="PPS08843.1"/>
    <property type="molecule type" value="Genomic_DNA"/>
</dbReference>
<feature type="compositionally biased region" description="Acidic residues" evidence="1">
    <location>
        <begin position="306"/>
        <end position="315"/>
    </location>
</feature>
<evidence type="ECO:0000313" key="3">
    <source>
        <dbReference type="Proteomes" id="UP000239757"/>
    </source>
</evidence>
<protein>
    <submittedName>
        <fullName evidence="2">Uncharacterized protein</fullName>
    </submittedName>
</protein>
<dbReference type="Proteomes" id="UP000239757">
    <property type="component" value="Unassembled WGS sequence"/>
</dbReference>
<dbReference type="AlphaFoldDB" id="A0A2P5XZT1"/>
<evidence type="ECO:0000256" key="1">
    <source>
        <dbReference type="SAM" id="MobiDB-lite"/>
    </source>
</evidence>
<feature type="region of interest" description="Disordered" evidence="1">
    <location>
        <begin position="297"/>
        <end position="328"/>
    </location>
</feature>
<accession>A0A2P5XZT1</accession>
<proteinExistence type="predicted"/>
<evidence type="ECO:0000313" key="2">
    <source>
        <dbReference type="EMBL" id="PPS08843.1"/>
    </source>
</evidence>